<comment type="caution">
    <text evidence="4">The sequence shown here is derived from an EMBL/GenBank/DDBJ whole genome shotgun (WGS) entry which is preliminary data.</text>
</comment>
<evidence type="ECO:0000313" key="5">
    <source>
        <dbReference type="Proteomes" id="UP000295515"/>
    </source>
</evidence>
<dbReference type="PROSITE" id="PS50977">
    <property type="entry name" value="HTH_TETR_2"/>
    <property type="match status" value="1"/>
</dbReference>
<organism evidence="4 5">
    <name type="scientific">Longibaculum muris</name>
    <dbReference type="NCBI Taxonomy" id="1796628"/>
    <lineage>
        <taxon>Bacteria</taxon>
        <taxon>Bacillati</taxon>
        <taxon>Bacillota</taxon>
        <taxon>Erysipelotrichia</taxon>
        <taxon>Erysipelotrichales</taxon>
        <taxon>Coprobacillaceae</taxon>
        <taxon>Longibaculum</taxon>
    </lineage>
</organism>
<proteinExistence type="predicted"/>
<keyword evidence="5" id="KW-1185">Reference proteome</keyword>
<reference evidence="4 5" key="1">
    <citation type="submission" date="2019-03" db="EMBL/GenBank/DDBJ databases">
        <title>Genomic Encyclopedia of Type Strains, Phase IV (KMG-IV): sequencing the most valuable type-strain genomes for metagenomic binning, comparative biology and taxonomic classification.</title>
        <authorList>
            <person name="Goeker M."/>
        </authorList>
    </citation>
    <scope>NUCLEOTIDE SEQUENCE [LARGE SCALE GENOMIC DNA]</scope>
    <source>
        <strain evidence="4 5">DSM 29487</strain>
    </source>
</reference>
<dbReference type="Gene3D" id="1.10.357.10">
    <property type="entry name" value="Tetracycline Repressor, domain 2"/>
    <property type="match status" value="1"/>
</dbReference>
<dbReference type="Pfam" id="PF00440">
    <property type="entry name" value="TetR_N"/>
    <property type="match status" value="1"/>
</dbReference>
<protein>
    <submittedName>
        <fullName evidence="4">TetR family transcriptional regulator</fullName>
    </submittedName>
</protein>
<name>A0A4R3YMD5_9FIRM</name>
<dbReference type="Proteomes" id="UP000295515">
    <property type="component" value="Unassembled WGS sequence"/>
</dbReference>
<evidence type="ECO:0000256" key="1">
    <source>
        <dbReference type="ARBA" id="ARBA00023125"/>
    </source>
</evidence>
<dbReference type="EMBL" id="SMCQ01000022">
    <property type="protein sequence ID" value="TCV93787.1"/>
    <property type="molecule type" value="Genomic_DNA"/>
</dbReference>
<sequence>MKNEYRNAARSKALIKTAFIELLKEKPASKITVTDIIQRANVSRGTFYAHYLDARDLLESFERDFIDQLIRFTRKHREPLLVDKIELLLYKALDILKEDYETYCSLANQDFDFSFFKNVKDTIIHELVIEYSADEEIERSLNIYIGGYIMLLREWLENPNFESMEEYVRTLVRLVHQGIII</sequence>
<dbReference type="AlphaFoldDB" id="A0A4R3YMD5"/>
<evidence type="ECO:0000259" key="3">
    <source>
        <dbReference type="PROSITE" id="PS50977"/>
    </source>
</evidence>
<accession>A0A4R3YMD5</accession>
<dbReference type="PANTHER" id="PTHR43479">
    <property type="entry name" value="ACREF/ENVCD OPERON REPRESSOR-RELATED"/>
    <property type="match status" value="1"/>
</dbReference>
<dbReference type="RefSeq" id="WP_066447937.1">
    <property type="nucleotide sequence ID" value="NZ_CAUWFI010000008.1"/>
</dbReference>
<dbReference type="Pfam" id="PF14278">
    <property type="entry name" value="TetR_C_8"/>
    <property type="match status" value="1"/>
</dbReference>
<dbReference type="InterPro" id="IPR009057">
    <property type="entry name" value="Homeodomain-like_sf"/>
</dbReference>
<evidence type="ECO:0000256" key="2">
    <source>
        <dbReference type="PROSITE-ProRule" id="PRU00335"/>
    </source>
</evidence>
<dbReference type="GO" id="GO:0003677">
    <property type="term" value="F:DNA binding"/>
    <property type="evidence" value="ECO:0007669"/>
    <property type="project" value="UniProtKB-UniRule"/>
</dbReference>
<evidence type="ECO:0000313" key="4">
    <source>
        <dbReference type="EMBL" id="TCV93787.1"/>
    </source>
</evidence>
<dbReference type="InterPro" id="IPR039532">
    <property type="entry name" value="TetR_C_Firmicutes"/>
</dbReference>
<gene>
    <name evidence="4" type="ORF">EDD60_12228</name>
</gene>
<dbReference type="SUPFAM" id="SSF46689">
    <property type="entry name" value="Homeodomain-like"/>
    <property type="match status" value="1"/>
</dbReference>
<dbReference type="InterPro" id="IPR050624">
    <property type="entry name" value="HTH-type_Tx_Regulator"/>
</dbReference>
<dbReference type="GeneID" id="98916284"/>
<dbReference type="PANTHER" id="PTHR43479:SF7">
    <property type="entry name" value="TETR-FAMILY TRANSCRIPTIONAL REGULATOR"/>
    <property type="match status" value="1"/>
</dbReference>
<keyword evidence="1 2" id="KW-0238">DNA-binding</keyword>
<dbReference type="InterPro" id="IPR001647">
    <property type="entry name" value="HTH_TetR"/>
</dbReference>
<feature type="DNA-binding region" description="H-T-H motif" evidence="2">
    <location>
        <begin position="32"/>
        <end position="51"/>
    </location>
</feature>
<feature type="domain" description="HTH tetR-type" evidence="3">
    <location>
        <begin position="9"/>
        <end position="69"/>
    </location>
</feature>